<keyword evidence="2" id="KW-1185">Reference proteome</keyword>
<dbReference type="Proteomes" id="UP001293254">
    <property type="component" value="Unassembled WGS sequence"/>
</dbReference>
<protein>
    <submittedName>
        <fullName evidence="1">Uncharacterized protein</fullName>
    </submittedName>
</protein>
<proteinExistence type="predicted"/>
<name>A0AAE1XXI5_9LAMI</name>
<comment type="caution">
    <text evidence="1">The sequence shown here is derived from an EMBL/GenBank/DDBJ whole genome shotgun (WGS) entry which is preliminary data.</text>
</comment>
<evidence type="ECO:0000313" key="2">
    <source>
        <dbReference type="Proteomes" id="UP001293254"/>
    </source>
</evidence>
<dbReference type="AlphaFoldDB" id="A0AAE1XXI5"/>
<accession>A0AAE1XXI5</accession>
<reference evidence="1" key="2">
    <citation type="journal article" date="2024" name="Plant">
        <title>Genomic evolution and insights into agronomic trait innovations of Sesamum species.</title>
        <authorList>
            <person name="Miao H."/>
            <person name="Wang L."/>
            <person name="Qu L."/>
            <person name="Liu H."/>
            <person name="Sun Y."/>
            <person name="Le M."/>
            <person name="Wang Q."/>
            <person name="Wei S."/>
            <person name="Zheng Y."/>
            <person name="Lin W."/>
            <person name="Duan Y."/>
            <person name="Cao H."/>
            <person name="Xiong S."/>
            <person name="Wang X."/>
            <person name="Wei L."/>
            <person name="Li C."/>
            <person name="Ma Q."/>
            <person name="Ju M."/>
            <person name="Zhao R."/>
            <person name="Li G."/>
            <person name="Mu C."/>
            <person name="Tian Q."/>
            <person name="Mei H."/>
            <person name="Zhang T."/>
            <person name="Gao T."/>
            <person name="Zhang H."/>
        </authorList>
    </citation>
    <scope>NUCLEOTIDE SEQUENCE</scope>
    <source>
        <strain evidence="1">3651</strain>
    </source>
</reference>
<gene>
    <name evidence="1" type="ORF">Salat_2355600</name>
</gene>
<reference evidence="1" key="1">
    <citation type="submission" date="2020-06" db="EMBL/GenBank/DDBJ databases">
        <authorList>
            <person name="Li T."/>
            <person name="Hu X."/>
            <person name="Zhang T."/>
            <person name="Song X."/>
            <person name="Zhang H."/>
            <person name="Dai N."/>
            <person name="Sheng W."/>
            <person name="Hou X."/>
            <person name="Wei L."/>
        </authorList>
    </citation>
    <scope>NUCLEOTIDE SEQUENCE</scope>
    <source>
        <strain evidence="1">3651</strain>
        <tissue evidence="1">Leaf</tissue>
    </source>
</reference>
<organism evidence="1 2">
    <name type="scientific">Sesamum alatum</name>
    <dbReference type="NCBI Taxonomy" id="300844"/>
    <lineage>
        <taxon>Eukaryota</taxon>
        <taxon>Viridiplantae</taxon>
        <taxon>Streptophyta</taxon>
        <taxon>Embryophyta</taxon>
        <taxon>Tracheophyta</taxon>
        <taxon>Spermatophyta</taxon>
        <taxon>Magnoliopsida</taxon>
        <taxon>eudicotyledons</taxon>
        <taxon>Gunneridae</taxon>
        <taxon>Pentapetalae</taxon>
        <taxon>asterids</taxon>
        <taxon>lamiids</taxon>
        <taxon>Lamiales</taxon>
        <taxon>Pedaliaceae</taxon>
        <taxon>Sesamum</taxon>
    </lineage>
</organism>
<evidence type="ECO:0000313" key="1">
    <source>
        <dbReference type="EMBL" id="KAK4419427.1"/>
    </source>
</evidence>
<dbReference type="EMBL" id="JACGWO010000009">
    <property type="protein sequence ID" value="KAK4419427.1"/>
    <property type="molecule type" value="Genomic_DNA"/>
</dbReference>
<sequence>MLLPNTSQQLSSHSAPSAHWCSFHRRRSTPLLLQYCLNGPGKISSKPASENFSEIILGLAVVRGVFFGKRRISPSVCVVVVLKNLTLRSIVKYDSCASNWGFQGLTLSIMVEFSCEFYCHRLPGKLEEKSSLVEQGGFV</sequence>